<dbReference type="SMART" id="SM00856">
    <property type="entry name" value="PMEI"/>
    <property type="match status" value="1"/>
</dbReference>
<evidence type="ECO:0000313" key="9">
    <source>
        <dbReference type="EMBL" id="PWA51136.1"/>
    </source>
</evidence>
<keyword evidence="5" id="KW-1015">Disulfide bond</keyword>
<evidence type="ECO:0000256" key="7">
    <source>
        <dbReference type="SAM" id="SignalP"/>
    </source>
</evidence>
<dbReference type="Gene3D" id="1.20.140.40">
    <property type="entry name" value="Invertase/pectin methylesterase inhibitor family protein"/>
    <property type="match status" value="1"/>
</dbReference>
<comment type="subcellular location">
    <subcellularLocation>
        <location evidence="1">Secreted</location>
        <location evidence="1">Extracellular space</location>
        <location evidence="1">Apoplast</location>
    </subcellularLocation>
</comment>
<gene>
    <name evidence="9" type="ORF">CTI12_AA464790</name>
</gene>
<dbReference type="PANTHER" id="PTHR31080:SF207">
    <property type="entry name" value="PECTINESTERASE INHIBITOR 9"/>
    <property type="match status" value="1"/>
</dbReference>
<evidence type="ECO:0000259" key="8">
    <source>
        <dbReference type="SMART" id="SM00856"/>
    </source>
</evidence>
<organism evidence="9 10">
    <name type="scientific">Artemisia annua</name>
    <name type="common">Sweet wormwood</name>
    <dbReference type="NCBI Taxonomy" id="35608"/>
    <lineage>
        <taxon>Eukaryota</taxon>
        <taxon>Viridiplantae</taxon>
        <taxon>Streptophyta</taxon>
        <taxon>Embryophyta</taxon>
        <taxon>Tracheophyta</taxon>
        <taxon>Spermatophyta</taxon>
        <taxon>Magnoliopsida</taxon>
        <taxon>eudicotyledons</taxon>
        <taxon>Gunneridae</taxon>
        <taxon>Pentapetalae</taxon>
        <taxon>asterids</taxon>
        <taxon>campanulids</taxon>
        <taxon>Asterales</taxon>
        <taxon>Asteraceae</taxon>
        <taxon>Asteroideae</taxon>
        <taxon>Anthemideae</taxon>
        <taxon>Artemisiinae</taxon>
        <taxon>Artemisia</taxon>
    </lineage>
</organism>
<comment type="similarity">
    <text evidence="6">Belongs to the PMEI family.</text>
</comment>
<feature type="domain" description="Pectinesterase inhibitor" evidence="8">
    <location>
        <begin position="28"/>
        <end position="187"/>
    </location>
</feature>
<dbReference type="InterPro" id="IPR051955">
    <property type="entry name" value="PME_Inhibitor"/>
</dbReference>
<keyword evidence="4 7" id="KW-0732">Signal</keyword>
<dbReference type="GO" id="GO:0004857">
    <property type="term" value="F:enzyme inhibitor activity"/>
    <property type="evidence" value="ECO:0007669"/>
    <property type="project" value="InterPro"/>
</dbReference>
<dbReference type="SUPFAM" id="SSF101148">
    <property type="entry name" value="Plant invertase/pectin methylesterase inhibitor"/>
    <property type="match status" value="1"/>
</dbReference>
<protein>
    <submittedName>
        <fullName evidence="9">Pectinesterase inhibitor domain-containing protein</fullName>
    </submittedName>
</protein>
<accession>A0A2U1LQ47</accession>
<name>A0A2U1LQ47_ARTAN</name>
<dbReference type="EMBL" id="PKPP01008271">
    <property type="protein sequence ID" value="PWA51136.1"/>
    <property type="molecule type" value="Genomic_DNA"/>
</dbReference>
<evidence type="ECO:0000256" key="2">
    <source>
        <dbReference type="ARBA" id="ARBA00022523"/>
    </source>
</evidence>
<dbReference type="NCBIfam" id="TIGR01614">
    <property type="entry name" value="PME_inhib"/>
    <property type="match status" value="1"/>
</dbReference>
<feature type="chain" id="PRO_5015588565" evidence="7">
    <location>
        <begin position="21"/>
        <end position="201"/>
    </location>
</feature>
<dbReference type="PANTHER" id="PTHR31080">
    <property type="entry name" value="PECTINESTERASE INHIBITOR-LIKE"/>
    <property type="match status" value="1"/>
</dbReference>
<feature type="signal peptide" evidence="7">
    <location>
        <begin position="1"/>
        <end position="20"/>
    </location>
</feature>
<evidence type="ECO:0000256" key="3">
    <source>
        <dbReference type="ARBA" id="ARBA00022525"/>
    </source>
</evidence>
<dbReference type="InterPro" id="IPR035513">
    <property type="entry name" value="Invertase/methylesterase_inhib"/>
</dbReference>
<dbReference type="Pfam" id="PF04043">
    <property type="entry name" value="PMEI"/>
    <property type="match status" value="1"/>
</dbReference>
<dbReference type="CDD" id="cd15798">
    <property type="entry name" value="PMEI-like_3"/>
    <property type="match status" value="1"/>
</dbReference>
<sequence length="201" mass="21519">MDKLLFCLLVLLMTVHYTTGAGTNPTPNPLDFVKTSCKTTLHPALCVNCLSSYAGSIQGNDQRLAKSAIVVSLNNAKTAAAHVSKLAGNSNLKPGEYQALKDCVNSMNNCVASLTKSVQELGKMAQFKGQNFVWHMSNIQTWVSSALTNQNTCTGGLSDSSLNGQVKDALNKKMTSVSQITSNALALVNGFAMRHKETHKP</sequence>
<evidence type="ECO:0000256" key="4">
    <source>
        <dbReference type="ARBA" id="ARBA00022729"/>
    </source>
</evidence>
<evidence type="ECO:0000256" key="5">
    <source>
        <dbReference type="ARBA" id="ARBA00023157"/>
    </source>
</evidence>
<dbReference type="STRING" id="35608.A0A2U1LQ47"/>
<reference evidence="9 10" key="1">
    <citation type="journal article" date="2018" name="Mol. Plant">
        <title>The genome of Artemisia annua provides insight into the evolution of Asteraceae family and artemisinin biosynthesis.</title>
        <authorList>
            <person name="Shen Q."/>
            <person name="Zhang L."/>
            <person name="Liao Z."/>
            <person name="Wang S."/>
            <person name="Yan T."/>
            <person name="Shi P."/>
            <person name="Liu M."/>
            <person name="Fu X."/>
            <person name="Pan Q."/>
            <person name="Wang Y."/>
            <person name="Lv Z."/>
            <person name="Lu X."/>
            <person name="Zhang F."/>
            <person name="Jiang W."/>
            <person name="Ma Y."/>
            <person name="Chen M."/>
            <person name="Hao X."/>
            <person name="Li L."/>
            <person name="Tang Y."/>
            <person name="Lv G."/>
            <person name="Zhou Y."/>
            <person name="Sun X."/>
            <person name="Brodelius P.E."/>
            <person name="Rose J.K.C."/>
            <person name="Tang K."/>
        </authorList>
    </citation>
    <scope>NUCLEOTIDE SEQUENCE [LARGE SCALE GENOMIC DNA]</scope>
    <source>
        <strain evidence="10">cv. Huhao1</strain>
        <tissue evidence="9">Leaf</tissue>
    </source>
</reference>
<dbReference type="FunFam" id="1.20.140.40:FF:000006">
    <property type="entry name" value="Pectinesterase inhibitor 3"/>
    <property type="match status" value="1"/>
</dbReference>
<evidence type="ECO:0000256" key="6">
    <source>
        <dbReference type="ARBA" id="ARBA00038471"/>
    </source>
</evidence>
<keyword evidence="3" id="KW-0964">Secreted</keyword>
<dbReference type="InterPro" id="IPR006501">
    <property type="entry name" value="Pectinesterase_inhib_dom"/>
</dbReference>
<comment type="caution">
    <text evidence="9">The sequence shown here is derived from an EMBL/GenBank/DDBJ whole genome shotgun (WGS) entry which is preliminary data.</text>
</comment>
<dbReference type="OrthoDB" id="1430376at2759"/>
<dbReference type="AlphaFoldDB" id="A0A2U1LQ47"/>
<dbReference type="Proteomes" id="UP000245207">
    <property type="component" value="Unassembled WGS sequence"/>
</dbReference>
<evidence type="ECO:0000256" key="1">
    <source>
        <dbReference type="ARBA" id="ARBA00004271"/>
    </source>
</evidence>
<keyword evidence="10" id="KW-1185">Reference proteome</keyword>
<dbReference type="GO" id="GO:0048046">
    <property type="term" value="C:apoplast"/>
    <property type="evidence" value="ECO:0007669"/>
    <property type="project" value="UniProtKB-SubCell"/>
</dbReference>
<evidence type="ECO:0000313" key="10">
    <source>
        <dbReference type="Proteomes" id="UP000245207"/>
    </source>
</evidence>
<keyword evidence="2" id="KW-0052">Apoplast</keyword>
<proteinExistence type="inferred from homology"/>